<dbReference type="InterPro" id="IPR049940">
    <property type="entry name" value="GluQ/Sye"/>
</dbReference>
<keyword evidence="12" id="KW-1185">Reference proteome</keyword>
<dbReference type="InterPro" id="IPR008925">
    <property type="entry name" value="aa_tRNA-synth_I_cd-bd_sf"/>
</dbReference>
<comment type="subcellular location">
    <subcellularLocation>
        <location evidence="8">Cytoplasm</location>
    </subcellularLocation>
</comment>
<evidence type="ECO:0000256" key="3">
    <source>
        <dbReference type="ARBA" id="ARBA00022598"/>
    </source>
</evidence>
<dbReference type="InterPro" id="IPR020058">
    <property type="entry name" value="Glu/Gln-tRNA-synth_Ib_cat-dom"/>
</dbReference>
<protein>
    <recommendedName>
        <fullName evidence="8">Glutamate--tRNA ligase</fullName>
        <ecNumber evidence="8">6.1.1.17</ecNumber>
    </recommendedName>
    <alternativeName>
        <fullName evidence="8">Glutamyl-tRNA synthetase</fullName>
        <shortName evidence="8">GluRS</shortName>
    </alternativeName>
</protein>
<evidence type="ECO:0000256" key="2">
    <source>
        <dbReference type="ARBA" id="ARBA00022490"/>
    </source>
</evidence>
<evidence type="ECO:0000256" key="6">
    <source>
        <dbReference type="ARBA" id="ARBA00022917"/>
    </source>
</evidence>
<evidence type="ECO:0000256" key="4">
    <source>
        <dbReference type="ARBA" id="ARBA00022741"/>
    </source>
</evidence>
<dbReference type="SUPFAM" id="SSF52374">
    <property type="entry name" value="Nucleotidylyl transferase"/>
    <property type="match status" value="1"/>
</dbReference>
<dbReference type="Pfam" id="PF00749">
    <property type="entry name" value="tRNA-synt_1c"/>
    <property type="match status" value="1"/>
</dbReference>
<dbReference type="PANTHER" id="PTHR43311:SF2">
    <property type="entry name" value="GLUTAMATE--TRNA LIGASE, MITOCHONDRIAL-RELATED"/>
    <property type="match status" value="1"/>
</dbReference>
<feature type="short sequence motif" description="'KMSKS' region" evidence="8">
    <location>
        <begin position="242"/>
        <end position="246"/>
    </location>
</feature>
<proteinExistence type="inferred from homology"/>
<evidence type="ECO:0000256" key="7">
    <source>
        <dbReference type="ARBA" id="ARBA00023146"/>
    </source>
</evidence>
<dbReference type="AlphaFoldDB" id="A0A2P1P6V9"/>
<dbReference type="GO" id="GO:0004818">
    <property type="term" value="F:glutamate-tRNA ligase activity"/>
    <property type="evidence" value="ECO:0007669"/>
    <property type="project" value="UniProtKB-UniRule"/>
</dbReference>
<dbReference type="PRINTS" id="PR00987">
    <property type="entry name" value="TRNASYNTHGLU"/>
</dbReference>
<keyword evidence="7 8" id="KW-0030">Aminoacyl-tRNA synthetase</keyword>
<dbReference type="GO" id="GO:0005524">
    <property type="term" value="F:ATP binding"/>
    <property type="evidence" value="ECO:0007669"/>
    <property type="project" value="UniProtKB-UniRule"/>
</dbReference>
<dbReference type="InterPro" id="IPR045462">
    <property type="entry name" value="aa-tRNA-synth_I_cd-bd"/>
</dbReference>
<evidence type="ECO:0000256" key="5">
    <source>
        <dbReference type="ARBA" id="ARBA00022840"/>
    </source>
</evidence>
<evidence type="ECO:0000313" key="11">
    <source>
        <dbReference type="EMBL" id="AVP86998.1"/>
    </source>
</evidence>
<keyword evidence="3 8" id="KW-0436">Ligase</keyword>
<sequence length="451" mass="51552">MTNSMIITRFAPSPTGLLHVGSVRPALANYLFARKMGGKFILRIDDTDLSRCSDYNKQMILQNLKWLGLSWDEIMYQSNNLDKYKQVVDKLLKSGRLYECFEDKIELEIKRKSQLTAGMPPIYDRSSLKLSNDQKDQYKAEGKKPHYRFKLEHEDIAWNDLVRGDLLYKGENISDPIVIREDGTFTYLLCSVIDDIACKTSHIFRGEDHISNTAIQIQMFKALGAKLPEFGHLSLIKAKGDKISKRVGGYEVLALENKGIEPMVVNSFFAYLGTSKPISLKKNLQKLIEDFDISSFSLSPTFYNPEDLWTLNHKFLSYLDFADVKSGLDNIGLQEVKEEFWLAVRNNIAKLTDAKNWWTLCKSAPNIKDIKFDINFIEKALEALPRKDFDETTWSKWTSELSKLTGKKGKDLFLPLRLALTGLENGPEMKLLLPLIGKDQTLSRLKAVIAR</sequence>
<dbReference type="HAMAP" id="MF_00022">
    <property type="entry name" value="Glu_tRNA_synth_type1"/>
    <property type="match status" value="1"/>
</dbReference>
<feature type="domain" description="Aminoacyl-tRNA synthetase class I anticodon-binding" evidence="10">
    <location>
        <begin position="375"/>
        <end position="449"/>
    </location>
</feature>
<dbReference type="EMBL" id="CP027845">
    <property type="protein sequence ID" value="AVP86998.1"/>
    <property type="molecule type" value="Genomic_DNA"/>
</dbReference>
<evidence type="ECO:0000259" key="10">
    <source>
        <dbReference type="Pfam" id="PF19269"/>
    </source>
</evidence>
<reference evidence="11 12" key="1">
    <citation type="submission" date="2018-03" db="EMBL/GenBank/DDBJ databases">
        <title>A gene transfer event suggests a long-term partnership between eustigmatophyte algae and a novel lineage of endosymbiotic bacteria.</title>
        <authorList>
            <person name="Yurchenko T."/>
            <person name="Sevcikova T."/>
            <person name="Pribyl P."/>
            <person name="El Karkouri K."/>
            <person name="Klimes V."/>
            <person name="Amaral R."/>
            <person name="Zbrankova V."/>
            <person name="Kim E."/>
            <person name="Raoult D."/>
            <person name="Santos L.M.A."/>
            <person name="Elias M."/>
        </authorList>
    </citation>
    <scope>NUCLEOTIDE SEQUENCE [LARGE SCALE GENOMIC DNA]</scope>
    <source>
        <strain evidence="11">CCALA 838</strain>
    </source>
</reference>
<comment type="function">
    <text evidence="8">Catalyzes the attachment of glutamate to tRNA(Glu) in a two-step reaction: glutamate is first activated by ATP to form Glu-AMP and then transferred to the acceptor end of tRNA(Glu).</text>
</comment>
<feature type="domain" description="Glutamyl/glutaminyl-tRNA synthetase class Ib catalytic" evidence="9">
    <location>
        <begin position="6"/>
        <end position="304"/>
    </location>
</feature>
<dbReference type="KEGG" id="ptc:phytr_350"/>
<dbReference type="InterPro" id="IPR004527">
    <property type="entry name" value="Glu-tRNA-ligase_bac/mito"/>
</dbReference>
<dbReference type="Pfam" id="PF19269">
    <property type="entry name" value="Anticodon_2"/>
    <property type="match status" value="1"/>
</dbReference>
<dbReference type="EC" id="6.1.1.17" evidence="8"/>
<dbReference type="PANTHER" id="PTHR43311">
    <property type="entry name" value="GLUTAMATE--TRNA LIGASE"/>
    <property type="match status" value="1"/>
</dbReference>
<dbReference type="GO" id="GO:0000049">
    <property type="term" value="F:tRNA binding"/>
    <property type="evidence" value="ECO:0007669"/>
    <property type="project" value="InterPro"/>
</dbReference>
<dbReference type="Gene3D" id="1.10.10.350">
    <property type="match status" value="1"/>
</dbReference>
<comment type="similarity">
    <text evidence="1 8">Belongs to the class-I aminoacyl-tRNA synthetase family. Glutamate--tRNA ligase type 1 subfamily.</text>
</comment>
<organism evidence="11 12">
    <name type="scientific">Candidatus Phycorickettsia trachydisci</name>
    <dbReference type="NCBI Taxonomy" id="2115978"/>
    <lineage>
        <taxon>Bacteria</taxon>
        <taxon>Pseudomonadati</taxon>
        <taxon>Pseudomonadota</taxon>
        <taxon>Alphaproteobacteria</taxon>
        <taxon>Rickettsiales</taxon>
        <taxon>Rickettsiaceae</taxon>
        <taxon>Candidatus Phycorickettsia</taxon>
    </lineage>
</organism>
<accession>A0A2P1P6V9</accession>
<dbReference type="InterPro" id="IPR000924">
    <property type="entry name" value="Glu/Gln-tRNA-synth"/>
</dbReference>
<dbReference type="GO" id="GO:0005737">
    <property type="term" value="C:cytoplasm"/>
    <property type="evidence" value="ECO:0007669"/>
    <property type="project" value="UniProtKB-SubCell"/>
</dbReference>
<keyword evidence="2 8" id="KW-0963">Cytoplasm</keyword>
<gene>
    <name evidence="8" type="primary">gltX</name>
    <name evidence="11" type="ORF">phytr_350</name>
</gene>
<dbReference type="SUPFAM" id="SSF48163">
    <property type="entry name" value="An anticodon-binding domain of class I aminoacyl-tRNA synthetases"/>
    <property type="match status" value="1"/>
</dbReference>
<evidence type="ECO:0000313" key="12">
    <source>
        <dbReference type="Proteomes" id="UP000241762"/>
    </source>
</evidence>
<keyword evidence="6 8" id="KW-0648">Protein biosynthesis</keyword>
<dbReference type="NCBIfam" id="TIGR00464">
    <property type="entry name" value="gltX_bact"/>
    <property type="match status" value="1"/>
</dbReference>
<dbReference type="GO" id="GO:0006424">
    <property type="term" value="P:glutamyl-tRNA aminoacylation"/>
    <property type="evidence" value="ECO:0007669"/>
    <property type="project" value="UniProtKB-UniRule"/>
</dbReference>
<evidence type="ECO:0000259" key="9">
    <source>
        <dbReference type="Pfam" id="PF00749"/>
    </source>
</evidence>
<dbReference type="InterPro" id="IPR020751">
    <property type="entry name" value="aa-tRNA-synth_I_codon-bd_sub2"/>
</dbReference>
<evidence type="ECO:0000256" key="1">
    <source>
        <dbReference type="ARBA" id="ARBA00007894"/>
    </source>
</evidence>
<dbReference type="Proteomes" id="UP000241762">
    <property type="component" value="Chromosome"/>
</dbReference>
<dbReference type="InterPro" id="IPR014729">
    <property type="entry name" value="Rossmann-like_a/b/a_fold"/>
</dbReference>
<comment type="subunit">
    <text evidence="8">Monomer.</text>
</comment>
<comment type="catalytic activity">
    <reaction evidence="8">
        <text>tRNA(Glu) + L-glutamate + ATP = L-glutamyl-tRNA(Glu) + AMP + diphosphate</text>
        <dbReference type="Rhea" id="RHEA:23540"/>
        <dbReference type="Rhea" id="RHEA-COMP:9663"/>
        <dbReference type="Rhea" id="RHEA-COMP:9680"/>
        <dbReference type="ChEBI" id="CHEBI:29985"/>
        <dbReference type="ChEBI" id="CHEBI:30616"/>
        <dbReference type="ChEBI" id="CHEBI:33019"/>
        <dbReference type="ChEBI" id="CHEBI:78442"/>
        <dbReference type="ChEBI" id="CHEBI:78520"/>
        <dbReference type="ChEBI" id="CHEBI:456215"/>
        <dbReference type="EC" id="6.1.1.17"/>
    </reaction>
</comment>
<dbReference type="OrthoDB" id="9807503at2"/>
<feature type="short sequence motif" description="'HIGH' region" evidence="8">
    <location>
        <begin position="12"/>
        <end position="22"/>
    </location>
</feature>
<dbReference type="RefSeq" id="WP_106873877.1">
    <property type="nucleotide sequence ID" value="NZ_CP027845.1"/>
</dbReference>
<feature type="binding site" evidence="8">
    <location>
        <position position="245"/>
    </location>
    <ligand>
        <name>ATP</name>
        <dbReference type="ChEBI" id="CHEBI:30616"/>
    </ligand>
</feature>
<name>A0A2P1P6V9_9RICK</name>
<keyword evidence="5 8" id="KW-0067">ATP-binding</keyword>
<comment type="caution">
    <text evidence="8">Lacks conserved residue(s) required for the propagation of feature annotation.</text>
</comment>
<dbReference type="Gene3D" id="3.40.50.620">
    <property type="entry name" value="HUPs"/>
    <property type="match status" value="1"/>
</dbReference>
<keyword evidence="4 8" id="KW-0547">Nucleotide-binding</keyword>
<evidence type="ECO:0000256" key="8">
    <source>
        <dbReference type="HAMAP-Rule" id="MF_00022"/>
    </source>
</evidence>